<dbReference type="Pfam" id="PF00072">
    <property type="entry name" value="Response_reg"/>
    <property type="match status" value="1"/>
</dbReference>
<comment type="subcellular location">
    <subcellularLocation>
        <location evidence="2">Membrane</location>
    </subcellularLocation>
</comment>
<evidence type="ECO:0000256" key="3">
    <source>
        <dbReference type="ARBA" id="ARBA00012438"/>
    </source>
</evidence>
<keyword evidence="7" id="KW-0418">Kinase</keyword>
<dbReference type="Gene3D" id="3.30.450.20">
    <property type="entry name" value="PAS domain"/>
    <property type="match status" value="1"/>
</dbReference>
<dbReference type="PROSITE" id="PS50110">
    <property type="entry name" value="RESPONSE_REGULATORY"/>
    <property type="match status" value="1"/>
</dbReference>
<dbReference type="SUPFAM" id="SSF55874">
    <property type="entry name" value="ATPase domain of HSP90 chaperone/DNA topoisomerase II/histidine kinase"/>
    <property type="match status" value="1"/>
</dbReference>
<dbReference type="InterPro" id="IPR036890">
    <property type="entry name" value="HATPase_C_sf"/>
</dbReference>
<protein>
    <recommendedName>
        <fullName evidence="4">Stage 0 sporulation protein A homolog</fullName>
        <ecNumber evidence="3">2.7.13.3</ecNumber>
    </recommendedName>
</protein>
<dbReference type="PROSITE" id="PS50113">
    <property type="entry name" value="PAC"/>
    <property type="match status" value="1"/>
</dbReference>
<sequence length="674" mass="77027">MDDFKKLTEQLLKIYINAGSVNNLGIENYFDENISLIGTGKHELFTNLHEFLESFKFDVKRRGKIRLEVRNLHQEEERLDDDHVLAHGTVDFTGLFKDGSICFKMETRFTIIYKWTNGKWLVQHLHHSTPDLEQMDGEEFPLALGKQVKKTRQALHALGTAYYHISRLNLKTKKIELVKRSREMDMGIKENTADWDPQFKIIEDIIAEPFVQKYMEFFDIQTMAARLHNKESMSSEFKKKDGSWFLSMVVPQSYDKNGNVTSVLFANRDVTDEKLRELKQEEELREAKLKAECANKAKSSFLLNMSHDIRTPMNAIIGYAELASRHLQETDKLGRYFEEIQICGKELLSMLGNVLDLARIENNKVEMEYTVSNVHECFENCVIMFQQQAESKNQTISLTEQIMYPYVYMDEPHLSEVCLNIISNAIKYTNTGGWISCNVVQKSCEKEDWCNMIISITDNGIGMSEEFQKRVFETFERERNTTSSHIEGSGIGMGITKKLVELMDGTIEVKSKQGKGSTFTVTIPCRKASEDDSLVKKNSNLRNKNCLNGVRILLVEDNEINTEIATELLTEEGCIVETANDGVACIDMIEKADADYYKMILMDIQMPVMNGYDATLAIRKMKDTKKARIPIIAMTANAFAEDAQKGFSVGMNAHVAKPVDMNILVPTMLKFLGL</sequence>
<dbReference type="PRINTS" id="PR00344">
    <property type="entry name" value="BCTRLSENSOR"/>
</dbReference>
<reference evidence="14 15" key="1">
    <citation type="submission" date="2018-08" db="EMBL/GenBank/DDBJ databases">
        <title>A genome reference for cultivated species of the human gut microbiota.</title>
        <authorList>
            <person name="Zou Y."/>
            <person name="Xue W."/>
            <person name="Luo G."/>
        </authorList>
    </citation>
    <scope>NUCLEOTIDE SEQUENCE [LARGE SCALE GENOMIC DNA]</scope>
    <source>
        <strain evidence="14 15">AM23-3</strain>
    </source>
</reference>
<dbReference type="Gene3D" id="3.30.565.10">
    <property type="entry name" value="Histidine kinase-like ATPase, C-terminal domain"/>
    <property type="match status" value="1"/>
</dbReference>
<dbReference type="SUPFAM" id="SSF54427">
    <property type="entry name" value="NTF2-like"/>
    <property type="match status" value="1"/>
</dbReference>
<evidence type="ECO:0000259" key="13">
    <source>
        <dbReference type="PROSITE" id="PS50113"/>
    </source>
</evidence>
<comment type="function">
    <text evidence="9">May play the central regulatory role in sporulation. It may be an element of the effector pathway responsible for the activation of sporulation genes in response to nutritional stress. Spo0A may act in concert with spo0H (a sigma factor) to control the expression of some genes that are critical to the sporulation process.</text>
</comment>
<evidence type="ECO:0000259" key="11">
    <source>
        <dbReference type="PROSITE" id="PS50109"/>
    </source>
</evidence>
<dbReference type="InterPro" id="IPR011006">
    <property type="entry name" value="CheY-like_superfamily"/>
</dbReference>
<dbReference type="InterPro" id="IPR037401">
    <property type="entry name" value="SnoaL-like"/>
</dbReference>
<proteinExistence type="predicted"/>
<feature type="domain" description="PAC" evidence="13">
    <location>
        <begin position="231"/>
        <end position="282"/>
    </location>
</feature>
<dbReference type="PROSITE" id="PS50109">
    <property type="entry name" value="HIS_KIN"/>
    <property type="match status" value="1"/>
</dbReference>
<organism evidence="14 15">
    <name type="scientific">Coprococcus comes</name>
    <dbReference type="NCBI Taxonomy" id="410072"/>
    <lineage>
        <taxon>Bacteria</taxon>
        <taxon>Bacillati</taxon>
        <taxon>Bacillota</taxon>
        <taxon>Clostridia</taxon>
        <taxon>Lachnospirales</taxon>
        <taxon>Lachnospiraceae</taxon>
        <taxon>Coprococcus</taxon>
    </lineage>
</organism>
<evidence type="ECO:0000256" key="6">
    <source>
        <dbReference type="ARBA" id="ARBA00022679"/>
    </source>
</evidence>
<evidence type="ECO:0000256" key="7">
    <source>
        <dbReference type="ARBA" id="ARBA00022777"/>
    </source>
</evidence>
<dbReference type="Pfam" id="PF00512">
    <property type="entry name" value="HisKA"/>
    <property type="match status" value="1"/>
</dbReference>
<dbReference type="Proteomes" id="UP000284579">
    <property type="component" value="Unassembled WGS sequence"/>
</dbReference>
<dbReference type="InterPro" id="IPR001789">
    <property type="entry name" value="Sig_transdc_resp-reg_receiver"/>
</dbReference>
<dbReference type="SUPFAM" id="SSF52172">
    <property type="entry name" value="CheY-like"/>
    <property type="match status" value="1"/>
</dbReference>
<gene>
    <name evidence="14" type="ORF">DW656_01430</name>
</gene>
<comment type="caution">
    <text evidence="14">The sequence shown here is derived from an EMBL/GenBank/DDBJ whole genome shotgun (WGS) entry which is preliminary data.</text>
</comment>
<keyword evidence="6" id="KW-0808">Transferase</keyword>
<dbReference type="GO" id="GO:0005886">
    <property type="term" value="C:plasma membrane"/>
    <property type="evidence" value="ECO:0007669"/>
    <property type="project" value="TreeGrafter"/>
</dbReference>
<dbReference type="Pfam" id="PF02518">
    <property type="entry name" value="HATPase_c"/>
    <property type="match status" value="1"/>
</dbReference>
<comment type="catalytic activity">
    <reaction evidence="1">
        <text>ATP + protein L-histidine = ADP + protein N-phospho-L-histidine.</text>
        <dbReference type="EC" id="2.7.13.3"/>
    </reaction>
</comment>
<dbReference type="InterPro" id="IPR004358">
    <property type="entry name" value="Sig_transdc_His_kin-like_C"/>
</dbReference>
<dbReference type="GO" id="GO:0000155">
    <property type="term" value="F:phosphorelay sensor kinase activity"/>
    <property type="evidence" value="ECO:0007669"/>
    <property type="project" value="InterPro"/>
</dbReference>
<dbReference type="AlphaFoldDB" id="A0A3R6DDC7"/>
<dbReference type="InterPro" id="IPR036097">
    <property type="entry name" value="HisK_dim/P_sf"/>
</dbReference>
<dbReference type="InterPro" id="IPR003594">
    <property type="entry name" value="HATPase_dom"/>
</dbReference>
<evidence type="ECO:0000259" key="12">
    <source>
        <dbReference type="PROSITE" id="PS50110"/>
    </source>
</evidence>
<evidence type="ECO:0000256" key="8">
    <source>
        <dbReference type="ARBA" id="ARBA00023012"/>
    </source>
</evidence>
<feature type="domain" description="Response regulatory" evidence="12">
    <location>
        <begin position="551"/>
        <end position="672"/>
    </location>
</feature>
<evidence type="ECO:0000256" key="10">
    <source>
        <dbReference type="PROSITE-ProRule" id="PRU00169"/>
    </source>
</evidence>
<evidence type="ECO:0000313" key="15">
    <source>
        <dbReference type="Proteomes" id="UP000284579"/>
    </source>
</evidence>
<evidence type="ECO:0000256" key="1">
    <source>
        <dbReference type="ARBA" id="ARBA00000085"/>
    </source>
</evidence>
<feature type="domain" description="Histidine kinase" evidence="11">
    <location>
        <begin position="304"/>
        <end position="527"/>
    </location>
</feature>
<dbReference type="Pfam" id="PF13474">
    <property type="entry name" value="SnoaL_3"/>
    <property type="match status" value="1"/>
</dbReference>
<dbReference type="SMART" id="SM00387">
    <property type="entry name" value="HATPase_c"/>
    <property type="match status" value="1"/>
</dbReference>
<evidence type="ECO:0000256" key="4">
    <source>
        <dbReference type="ARBA" id="ARBA00018672"/>
    </source>
</evidence>
<dbReference type="SUPFAM" id="SSF47384">
    <property type="entry name" value="Homodimeric domain of signal transducing histidine kinase"/>
    <property type="match status" value="1"/>
</dbReference>
<dbReference type="InterPro" id="IPR032710">
    <property type="entry name" value="NTF2-like_dom_sf"/>
</dbReference>
<evidence type="ECO:0000256" key="2">
    <source>
        <dbReference type="ARBA" id="ARBA00004370"/>
    </source>
</evidence>
<dbReference type="PANTHER" id="PTHR43047:SF72">
    <property type="entry name" value="OSMOSENSING HISTIDINE PROTEIN KINASE SLN1"/>
    <property type="match status" value="1"/>
</dbReference>
<name>A0A3R6DDC7_9FIRM</name>
<keyword evidence="5 10" id="KW-0597">Phosphoprotein</keyword>
<keyword evidence="8" id="KW-0902">Two-component regulatory system</keyword>
<dbReference type="PANTHER" id="PTHR43047">
    <property type="entry name" value="TWO-COMPONENT HISTIDINE PROTEIN KINASE"/>
    <property type="match status" value="1"/>
</dbReference>
<dbReference type="InterPro" id="IPR005467">
    <property type="entry name" value="His_kinase_dom"/>
</dbReference>
<dbReference type="Gene3D" id="3.40.50.2300">
    <property type="match status" value="1"/>
</dbReference>
<dbReference type="SMART" id="SM00448">
    <property type="entry name" value="REC"/>
    <property type="match status" value="1"/>
</dbReference>
<dbReference type="Gene3D" id="1.10.287.130">
    <property type="match status" value="1"/>
</dbReference>
<dbReference type="InterPro" id="IPR000700">
    <property type="entry name" value="PAS-assoc_C"/>
</dbReference>
<dbReference type="InterPro" id="IPR003661">
    <property type="entry name" value="HisK_dim/P_dom"/>
</dbReference>
<evidence type="ECO:0000313" key="14">
    <source>
        <dbReference type="EMBL" id="RHF85958.1"/>
    </source>
</evidence>
<dbReference type="EMBL" id="QRHO01000001">
    <property type="protein sequence ID" value="RHF85958.1"/>
    <property type="molecule type" value="Genomic_DNA"/>
</dbReference>
<dbReference type="SMART" id="SM00388">
    <property type="entry name" value="HisKA"/>
    <property type="match status" value="1"/>
</dbReference>
<feature type="modified residue" description="4-aspartylphosphate" evidence="10">
    <location>
        <position position="603"/>
    </location>
</feature>
<dbReference type="EC" id="2.7.13.3" evidence="3"/>
<dbReference type="FunFam" id="3.30.565.10:FF:000006">
    <property type="entry name" value="Sensor histidine kinase WalK"/>
    <property type="match status" value="1"/>
</dbReference>
<evidence type="ECO:0000256" key="5">
    <source>
        <dbReference type="ARBA" id="ARBA00022553"/>
    </source>
</evidence>
<dbReference type="RefSeq" id="WP_118198402.1">
    <property type="nucleotide sequence ID" value="NZ_QRHO01000001.1"/>
</dbReference>
<dbReference type="Gene3D" id="3.10.450.50">
    <property type="match status" value="1"/>
</dbReference>
<dbReference type="CDD" id="cd00082">
    <property type="entry name" value="HisKA"/>
    <property type="match status" value="1"/>
</dbReference>
<dbReference type="GO" id="GO:0009927">
    <property type="term" value="F:histidine phosphotransfer kinase activity"/>
    <property type="evidence" value="ECO:0007669"/>
    <property type="project" value="TreeGrafter"/>
</dbReference>
<dbReference type="CDD" id="cd17546">
    <property type="entry name" value="REC_hyHK_CKI1_RcsC-like"/>
    <property type="match status" value="1"/>
</dbReference>
<accession>A0A3R6DDC7</accession>
<evidence type="ECO:0000256" key="9">
    <source>
        <dbReference type="ARBA" id="ARBA00024867"/>
    </source>
</evidence>